<name>A0A379JX46_ECTOL</name>
<proteinExistence type="predicted"/>
<dbReference type="RefSeq" id="WP_139204974.1">
    <property type="nucleotide sequence ID" value="NZ_FNZC01000036.1"/>
</dbReference>
<dbReference type="Proteomes" id="UP000255303">
    <property type="component" value="Unassembled WGS sequence"/>
</dbReference>
<protein>
    <submittedName>
        <fullName evidence="1">Uncharacterized protein</fullName>
    </submittedName>
</protein>
<accession>A0A379JX46</accession>
<dbReference type="AlphaFoldDB" id="A0A379JX46"/>
<evidence type="ECO:0000313" key="1">
    <source>
        <dbReference type="EMBL" id="SUD53207.1"/>
    </source>
</evidence>
<sequence length="363" mass="41410">MRLAVPKAAHYGVLITNDSFEVLLPKEINYSEGLFLRWELSPGCAPTKLVRSRLVDDFCINAEFILIPLHLIFVKSGTLVNFLMKYVGGDIDAAGFKWVSIREAWDEVAKLDDDDLHMGECSSLSILNNWVHEQRRRLAEDEINESHIESYGRFDALCHRARAVLDRYPRYFDGVGMYSEFMQSMLGVAESEIDEIDNFDLYLNELCARAERPGRSSRREKDLIHVVRFSMASAYRCLREGMNDDYSAECLRAEKFIDYLEQIYSGVSPEIRSRAIKGGGAPRRGRLKQSDIKIVESVILSVLEVRKFKSRQSQNYEISRIIADDVLVGISKSGLGDAFDLDGLRQFILDFIIVNKAARTLIK</sequence>
<evidence type="ECO:0000313" key="2">
    <source>
        <dbReference type="Proteomes" id="UP000255303"/>
    </source>
</evidence>
<gene>
    <name evidence="1" type="ORF">NCTC10692_03721</name>
</gene>
<reference evidence="1 2" key="1">
    <citation type="submission" date="2018-06" db="EMBL/GenBank/DDBJ databases">
        <authorList>
            <consortium name="Pathogen Informatics"/>
            <person name="Doyle S."/>
        </authorList>
    </citation>
    <scope>NUCLEOTIDE SEQUENCE [LARGE SCALE GENOMIC DNA]</scope>
    <source>
        <strain evidence="1 2">NCTC10692</strain>
    </source>
</reference>
<dbReference type="EMBL" id="UGUV01000002">
    <property type="protein sequence ID" value="SUD53207.1"/>
    <property type="molecule type" value="Genomic_DNA"/>
</dbReference>
<organism evidence="1 2">
    <name type="scientific">Ectopseudomonas oleovorans</name>
    <name type="common">Pseudomonas oleovorans</name>
    <dbReference type="NCBI Taxonomy" id="301"/>
    <lineage>
        <taxon>Bacteria</taxon>
        <taxon>Pseudomonadati</taxon>
        <taxon>Pseudomonadota</taxon>
        <taxon>Gammaproteobacteria</taxon>
        <taxon>Pseudomonadales</taxon>
        <taxon>Pseudomonadaceae</taxon>
        <taxon>Ectopseudomonas</taxon>
    </lineage>
</organism>